<name>A0A1H9SH49_9FIRM</name>
<evidence type="ECO:0000313" key="2">
    <source>
        <dbReference type="EMBL" id="SER83549.1"/>
    </source>
</evidence>
<dbReference type="PANTHER" id="PTHR43404">
    <property type="entry name" value="LIPOPOLYSACCHARIDE CHOLINEPHOSPHOTRANSFERASE LICD"/>
    <property type="match status" value="1"/>
</dbReference>
<organism evidence="2 3">
    <name type="scientific">Lachnobacterium bovis</name>
    <dbReference type="NCBI Taxonomy" id="140626"/>
    <lineage>
        <taxon>Bacteria</taxon>
        <taxon>Bacillati</taxon>
        <taxon>Bacillota</taxon>
        <taxon>Clostridia</taxon>
        <taxon>Lachnospirales</taxon>
        <taxon>Lachnospiraceae</taxon>
        <taxon>Lachnobacterium</taxon>
    </lineage>
</organism>
<dbReference type="GO" id="GO:0009100">
    <property type="term" value="P:glycoprotein metabolic process"/>
    <property type="evidence" value="ECO:0007669"/>
    <property type="project" value="UniProtKB-ARBA"/>
</dbReference>
<accession>A0A1H9SH49</accession>
<dbReference type="EMBL" id="FOGW01000011">
    <property type="protein sequence ID" value="SER83549.1"/>
    <property type="molecule type" value="Genomic_DNA"/>
</dbReference>
<dbReference type="Pfam" id="PF04991">
    <property type="entry name" value="LicD"/>
    <property type="match status" value="1"/>
</dbReference>
<evidence type="ECO:0000313" key="3">
    <source>
        <dbReference type="Proteomes" id="UP000182471"/>
    </source>
</evidence>
<evidence type="ECO:0000259" key="1">
    <source>
        <dbReference type="Pfam" id="PF04991"/>
    </source>
</evidence>
<dbReference type="InterPro" id="IPR052942">
    <property type="entry name" value="LPS_cholinephosphotransferase"/>
</dbReference>
<dbReference type="GO" id="GO:0016740">
    <property type="term" value="F:transferase activity"/>
    <property type="evidence" value="ECO:0007669"/>
    <property type="project" value="UniProtKB-KW"/>
</dbReference>
<reference evidence="3" key="1">
    <citation type="submission" date="2016-10" db="EMBL/GenBank/DDBJ databases">
        <authorList>
            <person name="Varghese N."/>
            <person name="Submissions S."/>
        </authorList>
    </citation>
    <scope>NUCLEOTIDE SEQUENCE [LARGE SCALE GENOMIC DNA]</scope>
    <source>
        <strain evidence="3">S1b</strain>
    </source>
</reference>
<dbReference type="InterPro" id="IPR007074">
    <property type="entry name" value="LicD/FKTN/FKRP_NTP_transf"/>
</dbReference>
<gene>
    <name evidence="2" type="ORF">SAMN02910429_01231</name>
</gene>
<dbReference type="PANTHER" id="PTHR43404:SF2">
    <property type="entry name" value="LIPOPOLYSACCHARIDE CHOLINEPHOSPHOTRANSFERASE LICD"/>
    <property type="match status" value="1"/>
</dbReference>
<feature type="domain" description="LicD/FKTN/FKRP nucleotidyltransferase" evidence="1">
    <location>
        <begin position="41"/>
        <end position="286"/>
    </location>
</feature>
<protein>
    <submittedName>
        <fullName evidence="2">Lipopolysaccharide cholinephosphotransferase</fullName>
    </submittedName>
</protein>
<dbReference type="RefSeq" id="WP_074730595.1">
    <property type="nucleotide sequence ID" value="NZ_FOGW01000011.1"/>
</dbReference>
<dbReference type="Proteomes" id="UP000182471">
    <property type="component" value="Unassembled WGS sequence"/>
</dbReference>
<dbReference type="AlphaFoldDB" id="A0A1H9SH49"/>
<keyword evidence="2" id="KW-0808">Transferase</keyword>
<proteinExistence type="predicted"/>
<sequence length="320" mass="38045">MLEFEENYFDGEIREGFYIETMMKRAWAAQLEVLKIFENICKKYNITYFAHWGTLLGAVRHKGFIPWDDDIDIIMKRKDWIEFIKHKNELPNDYMILNYADDNEYRNFFTRIINGSKIPYSGEKLEYYHGCPYIVGLDIEILDGISDDTKEDELQKTIIDIIISTENLLKKVNNKKAGKCVDGEELENVDEKDLEDAICSIEEMCAVKFNRDADLSYQLFDLCEKVSSIYSYDDTKRLQCVLERQTKDKDFIFDKEDYLEAIEVPFENTTIFIPRNYDKILKYLYGEDYMIPKKMDASHDYPFYKNQEVELMKFLQRGEV</sequence>
<keyword evidence="3" id="KW-1185">Reference proteome</keyword>